<keyword evidence="3" id="KW-0804">Transcription</keyword>
<dbReference type="FunFam" id="1.10.10.10:FF:000079">
    <property type="entry name" value="GntR family transcriptional regulator"/>
    <property type="match status" value="1"/>
</dbReference>
<dbReference type="CDD" id="cd07377">
    <property type="entry name" value="WHTH_GntR"/>
    <property type="match status" value="1"/>
</dbReference>
<sequence>MAKDEAVPAYEQVKTWVRQHIASGEWRPGDAVPSEAALMEQFAISRMTANRALRELAAEGLVTRQQGSGTRVAQLHRISSRLVIRDIHEEVAERGHVHTTRVLLAEEERATPELAQALGLRKGARVFHTVLVHAENGVPIQHEDRYVNPAAAPDYLNTDFTRVSPTLHLLEHAPLTEASYCIEACLPTAEEARELGIRRSEPCLSMKRRTVSGAHVASVARLVYPGTRYSIAGQFQA</sequence>
<proteinExistence type="predicted"/>
<feature type="domain" description="HTH gntR-type" evidence="5">
    <location>
        <begin position="7"/>
        <end position="75"/>
    </location>
</feature>
<dbReference type="GO" id="GO:0003677">
    <property type="term" value="F:DNA binding"/>
    <property type="evidence" value="ECO:0007669"/>
    <property type="project" value="UniProtKB-UniRule"/>
</dbReference>
<name>A0A848HBX0_9BURK</name>
<dbReference type="Proteomes" id="UP000541185">
    <property type="component" value="Unassembled WGS sequence"/>
</dbReference>
<dbReference type="InterPro" id="IPR028978">
    <property type="entry name" value="Chorismate_lyase_/UTRA_dom_sf"/>
</dbReference>
<comment type="caution">
    <text evidence="6">The sequence shown here is derived from an EMBL/GenBank/DDBJ whole genome shotgun (WGS) entry which is preliminary data.</text>
</comment>
<evidence type="ECO:0000256" key="4">
    <source>
        <dbReference type="NCBIfam" id="TIGR02018"/>
    </source>
</evidence>
<dbReference type="Pfam" id="PF00392">
    <property type="entry name" value="GntR"/>
    <property type="match status" value="1"/>
</dbReference>
<dbReference type="InterPro" id="IPR036388">
    <property type="entry name" value="WH-like_DNA-bd_sf"/>
</dbReference>
<dbReference type="InterPro" id="IPR010248">
    <property type="entry name" value="His_ut_repres"/>
</dbReference>
<protein>
    <recommendedName>
        <fullName evidence="4">Histidine utilization repressor</fullName>
    </recommendedName>
</protein>
<evidence type="ECO:0000256" key="1">
    <source>
        <dbReference type="ARBA" id="ARBA00023015"/>
    </source>
</evidence>
<accession>A0A848HBX0</accession>
<keyword evidence="2" id="KW-0238">DNA-binding</keyword>
<dbReference type="PRINTS" id="PR00035">
    <property type="entry name" value="HTHGNTR"/>
</dbReference>
<dbReference type="RefSeq" id="WP_169420290.1">
    <property type="nucleotide sequence ID" value="NZ_JABBFX010000002.1"/>
</dbReference>
<dbReference type="InterPro" id="IPR050679">
    <property type="entry name" value="Bact_HTH_transcr_reg"/>
</dbReference>
<evidence type="ECO:0000259" key="5">
    <source>
        <dbReference type="PROSITE" id="PS50949"/>
    </source>
</evidence>
<dbReference type="Gene3D" id="3.40.1410.10">
    <property type="entry name" value="Chorismate lyase-like"/>
    <property type="match status" value="1"/>
</dbReference>
<dbReference type="EMBL" id="JABBFX010000002">
    <property type="protein sequence ID" value="NML45993.1"/>
    <property type="molecule type" value="Genomic_DNA"/>
</dbReference>
<dbReference type="SMART" id="SM00866">
    <property type="entry name" value="UTRA"/>
    <property type="match status" value="1"/>
</dbReference>
<dbReference type="SUPFAM" id="SSF46785">
    <property type="entry name" value="Winged helix' DNA-binding domain"/>
    <property type="match status" value="1"/>
</dbReference>
<dbReference type="PANTHER" id="PTHR44846:SF16">
    <property type="entry name" value="TRANSCRIPTIONAL REGULATOR PHNF-RELATED"/>
    <property type="match status" value="1"/>
</dbReference>
<dbReference type="InterPro" id="IPR011663">
    <property type="entry name" value="UTRA"/>
</dbReference>
<evidence type="ECO:0000313" key="7">
    <source>
        <dbReference type="Proteomes" id="UP000541185"/>
    </source>
</evidence>
<gene>
    <name evidence="6" type="primary">hutC</name>
    <name evidence="6" type="ORF">HHL11_19755</name>
</gene>
<dbReference type="InterPro" id="IPR000524">
    <property type="entry name" value="Tscrpt_reg_HTH_GntR"/>
</dbReference>
<dbReference type="GO" id="GO:0003700">
    <property type="term" value="F:DNA-binding transcription factor activity"/>
    <property type="evidence" value="ECO:0007669"/>
    <property type="project" value="UniProtKB-UniRule"/>
</dbReference>
<dbReference type="Pfam" id="PF07702">
    <property type="entry name" value="UTRA"/>
    <property type="match status" value="1"/>
</dbReference>
<evidence type="ECO:0000256" key="2">
    <source>
        <dbReference type="ARBA" id="ARBA00023125"/>
    </source>
</evidence>
<organism evidence="6 7">
    <name type="scientific">Ramlibacter agri</name>
    <dbReference type="NCBI Taxonomy" id="2728837"/>
    <lineage>
        <taxon>Bacteria</taxon>
        <taxon>Pseudomonadati</taxon>
        <taxon>Pseudomonadota</taxon>
        <taxon>Betaproteobacteria</taxon>
        <taxon>Burkholderiales</taxon>
        <taxon>Comamonadaceae</taxon>
        <taxon>Ramlibacter</taxon>
    </lineage>
</organism>
<dbReference type="InterPro" id="IPR036390">
    <property type="entry name" value="WH_DNA-bd_sf"/>
</dbReference>
<dbReference type="AlphaFoldDB" id="A0A848HBX0"/>
<keyword evidence="1" id="KW-0805">Transcription regulation</keyword>
<dbReference type="Gene3D" id="1.10.10.10">
    <property type="entry name" value="Winged helix-like DNA-binding domain superfamily/Winged helix DNA-binding domain"/>
    <property type="match status" value="1"/>
</dbReference>
<reference evidence="6 7" key="1">
    <citation type="submission" date="2020-04" db="EMBL/GenBank/DDBJ databases">
        <title>Ramlibacter sp. G-1-2-2 isolated from soil.</title>
        <authorList>
            <person name="Dahal R.H."/>
        </authorList>
    </citation>
    <scope>NUCLEOTIDE SEQUENCE [LARGE SCALE GENOMIC DNA]</scope>
    <source>
        <strain evidence="6 7">G-1-2-2</strain>
    </source>
</reference>
<dbReference type="SMART" id="SM00345">
    <property type="entry name" value="HTH_GNTR"/>
    <property type="match status" value="1"/>
</dbReference>
<dbReference type="NCBIfam" id="TIGR02018">
    <property type="entry name" value="his_ut_repres"/>
    <property type="match status" value="1"/>
</dbReference>
<dbReference type="PROSITE" id="PS50949">
    <property type="entry name" value="HTH_GNTR"/>
    <property type="match status" value="1"/>
</dbReference>
<dbReference type="SUPFAM" id="SSF64288">
    <property type="entry name" value="Chorismate lyase-like"/>
    <property type="match status" value="1"/>
</dbReference>
<dbReference type="PANTHER" id="PTHR44846">
    <property type="entry name" value="MANNOSYL-D-GLYCERATE TRANSPORT/METABOLISM SYSTEM REPRESSOR MNGR-RELATED"/>
    <property type="match status" value="1"/>
</dbReference>
<dbReference type="GO" id="GO:0045892">
    <property type="term" value="P:negative regulation of DNA-templated transcription"/>
    <property type="evidence" value="ECO:0007669"/>
    <property type="project" value="UniProtKB-UniRule"/>
</dbReference>
<keyword evidence="7" id="KW-1185">Reference proteome</keyword>
<dbReference type="GO" id="GO:0006547">
    <property type="term" value="P:L-histidine metabolic process"/>
    <property type="evidence" value="ECO:0007669"/>
    <property type="project" value="UniProtKB-UniRule"/>
</dbReference>
<evidence type="ECO:0000313" key="6">
    <source>
        <dbReference type="EMBL" id="NML45993.1"/>
    </source>
</evidence>
<evidence type="ECO:0000256" key="3">
    <source>
        <dbReference type="ARBA" id="ARBA00023163"/>
    </source>
</evidence>